<keyword evidence="1" id="KW-0627">Porphyrin biosynthesis</keyword>
<dbReference type="EMBL" id="NQOU01000004">
    <property type="protein sequence ID" value="RII82524.1"/>
    <property type="molecule type" value="Genomic_DNA"/>
</dbReference>
<dbReference type="InterPro" id="IPR014777">
    <property type="entry name" value="4pyrrole_Mease_sub1"/>
</dbReference>
<dbReference type="InterPro" id="IPR014776">
    <property type="entry name" value="4pyrrole_Mease_sub2"/>
</dbReference>
<dbReference type="InterPro" id="IPR050161">
    <property type="entry name" value="Siro_Cobalamin_biosynth"/>
</dbReference>
<accession>A0ABX9MUE9</accession>
<dbReference type="PANTHER" id="PTHR45790">
    <property type="entry name" value="SIROHEME SYNTHASE-RELATED"/>
    <property type="match status" value="1"/>
</dbReference>
<evidence type="ECO:0000313" key="2">
    <source>
        <dbReference type="EMBL" id="RII82524.1"/>
    </source>
</evidence>
<gene>
    <name evidence="2" type="ORF">CJO09_11560</name>
</gene>
<proteinExistence type="predicted"/>
<comment type="caution">
    <text evidence="2">The sequence shown here is derived from an EMBL/GenBank/DDBJ whole genome shotgun (WGS) entry which is preliminary data.</text>
</comment>
<keyword evidence="3" id="KW-1185">Reference proteome</keyword>
<dbReference type="Proteomes" id="UP000266483">
    <property type="component" value="Unassembled WGS sequence"/>
</dbReference>
<protein>
    <recommendedName>
        <fullName evidence="4">Tetrapyrrole methylase domain-containing protein</fullName>
    </recommendedName>
</protein>
<dbReference type="PANTHER" id="PTHR45790:SF3">
    <property type="entry name" value="S-ADENOSYL-L-METHIONINE-DEPENDENT UROPORPHYRINOGEN III METHYLTRANSFERASE, CHLOROPLASTIC"/>
    <property type="match status" value="1"/>
</dbReference>
<dbReference type="SUPFAM" id="SSF53790">
    <property type="entry name" value="Tetrapyrrole methylase"/>
    <property type="match status" value="1"/>
</dbReference>
<dbReference type="Gene3D" id="3.40.1010.10">
    <property type="entry name" value="Cobalt-precorrin-4 Transmethylase, Domain 1"/>
    <property type="match status" value="1"/>
</dbReference>
<reference evidence="2 3" key="1">
    <citation type="submission" date="2017-08" db="EMBL/GenBank/DDBJ databases">
        <title>Pusillimonas indicus sp. nov., a member of the family Alcaligenaceae isolated from surface seawater.</title>
        <authorList>
            <person name="Li J."/>
        </authorList>
    </citation>
    <scope>NUCLEOTIDE SEQUENCE [LARGE SCALE GENOMIC DNA]</scope>
    <source>
        <strain evidence="2 3">17-4A</strain>
    </source>
</reference>
<evidence type="ECO:0008006" key="4">
    <source>
        <dbReference type="Google" id="ProtNLM"/>
    </source>
</evidence>
<sequence>MKGMNTFVHLISSGATSMFWLRARNHNTLALTASRAMRALQESEVWLVDARVHQSVVELAPPSARVIRLEPQDNESRGQTVALGQMRRYRRAGYSVARLRTPVNVGDDTLDPAALRLPLMPSQVGRGVTLVAPRVDEPSLDWVRLSHNGMTLVCYMGGFCVTRLSQDLTRIGCSPSLRVTAVYYKACAQYRYEHTTLSALVKAVQSGDSLKPAVVVLDGMMPL</sequence>
<name>A0ABX9MUE9_9BURK</name>
<dbReference type="InterPro" id="IPR035996">
    <property type="entry name" value="4pyrrol_Methylase_sf"/>
</dbReference>
<dbReference type="Gene3D" id="3.30.950.10">
    <property type="entry name" value="Methyltransferase, Cobalt-precorrin-4 Transmethylase, Domain 2"/>
    <property type="match status" value="1"/>
</dbReference>
<organism evidence="2 3">
    <name type="scientific">Neopusillimonas maritima</name>
    <dbReference type="NCBI Taxonomy" id="2026239"/>
    <lineage>
        <taxon>Bacteria</taxon>
        <taxon>Pseudomonadati</taxon>
        <taxon>Pseudomonadota</taxon>
        <taxon>Betaproteobacteria</taxon>
        <taxon>Burkholderiales</taxon>
        <taxon>Alcaligenaceae</taxon>
        <taxon>Neopusillimonas</taxon>
    </lineage>
</organism>
<evidence type="ECO:0000256" key="1">
    <source>
        <dbReference type="ARBA" id="ARBA00023244"/>
    </source>
</evidence>
<evidence type="ECO:0000313" key="3">
    <source>
        <dbReference type="Proteomes" id="UP000266483"/>
    </source>
</evidence>